<evidence type="ECO:0000256" key="2">
    <source>
        <dbReference type="ARBA" id="ARBA00008416"/>
    </source>
</evidence>
<keyword evidence="4" id="KW-0408">Iron</keyword>
<comment type="cofactor">
    <cofactor evidence="4">
        <name>Fe cation</name>
        <dbReference type="ChEBI" id="CHEBI:24875"/>
    </cofactor>
    <text evidence="4">Binds 1 Fe cation per subunit.</text>
</comment>
<evidence type="ECO:0000256" key="5">
    <source>
        <dbReference type="RuleBase" id="RU003457"/>
    </source>
</evidence>
<dbReference type="PANTHER" id="PTHR13903">
    <property type="entry name" value="PIRIN-RELATED"/>
    <property type="match status" value="1"/>
</dbReference>
<evidence type="ECO:0000256" key="1">
    <source>
        <dbReference type="ARBA" id="ARBA00004123"/>
    </source>
</evidence>
<evidence type="ECO:0000313" key="8">
    <source>
        <dbReference type="EMBL" id="CAK7324558.1"/>
    </source>
</evidence>
<keyword evidence="3" id="KW-0539">Nucleus</keyword>
<reference evidence="8 9" key="1">
    <citation type="submission" date="2024-01" db="EMBL/GenBank/DDBJ databases">
        <authorList>
            <person name="Waweru B."/>
        </authorList>
    </citation>
    <scope>NUCLEOTIDE SEQUENCE [LARGE SCALE GENOMIC DNA]</scope>
</reference>
<dbReference type="CDD" id="cd02247">
    <property type="entry name" value="cupin_pirin_C"/>
    <property type="match status" value="1"/>
</dbReference>
<evidence type="ECO:0000256" key="4">
    <source>
        <dbReference type="PIRSR" id="PIRSR006232-1"/>
    </source>
</evidence>
<feature type="domain" description="Pirin N-terminal" evidence="6">
    <location>
        <begin position="34"/>
        <end position="127"/>
    </location>
</feature>
<proteinExistence type="inferred from homology"/>
<comment type="subcellular location">
    <subcellularLocation>
        <location evidence="1">Nucleus</location>
    </subcellularLocation>
</comment>
<feature type="binding site" evidence="4">
    <location>
        <position position="66"/>
    </location>
    <ligand>
        <name>Fe cation</name>
        <dbReference type="ChEBI" id="CHEBI:24875"/>
    </ligand>
</feature>
<dbReference type="InterPro" id="IPR008778">
    <property type="entry name" value="Pirin_C_dom"/>
</dbReference>
<feature type="domain" description="Pirin C-terminal" evidence="7">
    <location>
        <begin position="180"/>
        <end position="284"/>
    </location>
</feature>
<dbReference type="Pfam" id="PF05726">
    <property type="entry name" value="Pirin_C"/>
    <property type="match status" value="1"/>
</dbReference>
<feature type="binding site" evidence="4">
    <location>
        <position position="110"/>
    </location>
    <ligand>
        <name>Fe cation</name>
        <dbReference type="ChEBI" id="CHEBI:24875"/>
    </ligand>
</feature>
<sequence length="302" mass="33446">MPEKDTSVNVLKEPCLAVRKFLARPQREGVGAVVRRSIGRFELKYFDPFLVLDEFSVTAPAGFPDHPHRGFETVTYMLQGAFKHEDFEGHKGTIGAGDLQWMTAGRGIVHSEMPAAQGTQKGLQLWINLSSKHKMIEPRYQEISSKDIAEAAKDGVKVRVIAGEALGTKSPIFTRTPTMYLDFTLKPGANLRQLIPTSWNAFVYVLEGEGIFGNAKSLPTSAHHLLLLGKGDSLEACNKSSKPLRFILVGGEPLGEPLVQFGPFVMNTQEEIDQTIDDFENCVNGFEKARHWRSEAAVSLDF</sequence>
<evidence type="ECO:0000256" key="3">
    <source>
        <dbReference type="ARBA" id="ARBA00023242"/>
    </source>
</evidence>
<protein>
    <recommendedName>
        <fullName evidence="10">Pirin</fullName>
    </recommendedName>
</protein>
<dbReference type="GO" id="GO:0005634">
    <property type="term" value="C:nucleus"/>
    <property type="evidence" value="ECO:0007669"/>
    <property type="project" value="UniProtKB-SubCell"/>
</dbReference>
<evidence type="ECO:0000259" key="6">
    <source>
        <dbReference type="Pfam" id="PF02678"/>
    </source>
</evidence>
<dbReference type="PANTHER" id="PTHR13903:SF23">
    <property type="entry name" value="OS09G0484800 PROTEIN"/>
    <property type="match status" value="1"/>
</dbReference>
<dbReference type="CDD" id="cd02909">
    <property type="entry name" value="cupin_pirin_N"/>
    <property type="match status" value="1"/>
</dbReference>
<dbReference type="Gene3D" id="2.60.120.10">
    <property type="entry name" value="Jelly Rolls"/>
    <property type="match status" value="2"/>
</dbReference>
<dbReference type="EMBL" id="CAWUPB010000351">
    <property type="protein sequence ID" value="CAK7324558.1"/>
    <property type="molecule type" value="Genomic_DNA"/>
</dbReference>
<feature type="binding site" evidence="4">
    <location>
        <position position="68"/>
    </location>
    <ligand>
        <name>Fe cation</name>
        <dbReference type="ChEBI" id="CHEBI:24875"/>
    </ligand>
</feature>
<keyword evidence="9" id="KW-1185">Reference proteome</keyword>
<evidence type="ECO:0000313" key="9">
    <source>
        <dbReference type="Proteomes" id="UP001314170"/>
    </source>
</evidence>
<dbReference type="FunFam" id="2.60.120.10:FF:000055">
    <property type="entry name" value="pirin"/>
    <property type="match status" value="1"/>
</dbReference>
<feature type="binding site" evidence="4">
    <location>
        <position position="112"/>
    </location>
    <ligand>
        <name>Fe cation</name>
        <dbReference type="ChEBI" id="CHEBI:24875"/>
    </ligand>
</feature>
<dbReference type="GO" id="GO:0046872">
    <property type="term" value="F:metal ion binding"/>
    <property type="evidence" value="ECO:0007669"/>
    <property type="project" value="UniProtKB-KW"/>
</dbReference>
<dbReference type="InterPro" id="IPR014710">
    <property type="entry name" value="RmlC-like_jellyroll"/>
</dbReference>
<dbReference type="InterPro" id="IPR011051">
    <property type="entry name" value="RmlC_Cupin_sf"/>
</dbReference>
<accession>A0AAV1QUL4</accession>
<dbReference type="AlphaFoldDB" id="A0AAV1QUL4"/>
<keyword evidence="4" id="KW-0479">Metal-binding</keyword>
<dbReference type="InterPro" id="IPR012093">
    <property type="entry name" value="Pirin"/>
</dbReference>
<organism evidence="8 9">
    <name type="scientific">Dovyalis caffra</name>
    <dbReference type="NCBI Taxonomy" id="77055"/>
    <lineage>
        <taxon>Eukaryota</taxon>
        <taxon>Viridiplantae</taxon>
        <taxon>Streptophyta</taxon>
        <taxon>Embryophyta</taxon>
        <taxon>Tracheophyta</taxon>
        <taxon>Spermatophyta</taxon>
        <taxon>Magnoliopsida</taxon>
        <taxon>eudicotyledons</taxon>
        <taxon>Gunneridae</taxon>
        <taxon>Pentapetalae</taxon>
        <taxon>rosids</taxon>
        <taxon>fabids</taxon>
        <taxon>Malpighiales</taxon>
        <taxon>Salicaceae</taxon>
        <taxon>Flacourtieae</taxon>
        <taxon>Dovyalis</taxon>
    </lineage>
</organism>
<name>A0AAV1QUL4_9ROSI</name>
<dbReference type="Proteomes" id="UP001314170">
    <property type="component" value="Unassembled WGS sequence"/>
</dbReference>
<comment type="similarity">
    <text evidence="2 5">Belongs to the pirin family.</text>
</comment>
<gene>
    <name evidence="8" type="ORF">DCAF_LOCUS2206</name>
</gene>
<dbReference type="InterPro" id="IPR003829">
    <property type="entry name" value="Pirin_N_dom"/>
</dbReference>
<comment type="caution">
    <text evidence="8">The sequence shown here is derived from an EMBL/GenBank/DDBJ whole genome shotgun (WGS) entry which is preliminary data.</text>
</comment>
<dbReference type="SUPFAM" id="SSF51182">
    <property type="entry name" value="RmlC-like cupins"/>
    <property type="match status" value="1"/>
</dbReference>
<evidence type="ECO:0008006" key="10">
    <source>
        <dbReference type="Google" id="ProtNLM"/>
    </source>
</evidence>
<dbReference type="Pfam" id="PF02678">
    <property type="entry name" value="Pirin"/>
    <property type="match status" value="1"/>
</dbReference>
<evidence type="ECO:0000259" key="7">
    <source>
        <dbReference type="Pfam" id="PF05726"/>
    </source>
</evidence>
<dbReference type="PIRSF" id="PIRSF006232">
    <property type="entry name" value="Pirin"/>
    <property type="match status" value="1"/>
</dbReference>